<feature type="domain" description="F-box" evidence="3">
    <location>
        <begin position="1"/>
        <end position="44"/>
    </location>
</feature>
<organismHost>
    <name type="scientific">Crocodylus johnstoni</name>
    <name type="common">Australian freshwater crocodile</name>
    <dbReference type="NCBI Taxonomy" id="184234"/>
</organismHost>
<reference evidence="4 5" key="1">
    <citation type="journal article" date="2006" name="J. Virol.">
        <title>Genome of crocodilepox virus.</title>
        <authorList>
            <person name="Afonso C.L."/>
            <person name="Tulman E.R."/>
            <person name="Delhon G."/>
            <person name="Lu Z."/>
            <person name="Viljoen G.J."/>
            <person name="Wallace D.B."/>
            <person name="Kutish G.F."/>
            <person name="Rock D.L."/>
        </authorList>
    </citation>
    <scope>NUCLEOTIDE SEQUENCE [LARGE SCALE GENOMIC DNA]</scope>
    <source>
        <strain evidence="5">Isolate Crocodylus niloticus/Zimbabwe/Ume/2001</strain>
    </source>
</reference>
<keyword evidence="5" id="KW-1185">Reference proteome</keyword>
<proteinExistence type="predicted"/>
<gene>
    <name evidence="4" type="ORF">CRV013</name>
</gene>
<dbReference type="Gene3D" id="1.20.1280.50">
    <property type="match status" value="1"/>
</dbReference>
<dbReference type="PROSITE" id="PS50181">
    <property type="entry name" value="FBOX"/>
    <property type="match status" value="1"/>
</dbReference>
<dbReference type="RefSeq" id="YP_784203.1">
    <property type="nucleotide sequence ID" value="NC_008030.1"/>
</dbReference>
<sequence length="225" mass="25747">MNALPVELLQEALSFLNDRDLCACRGACRAWRDAVDAECFWVRRFRARFGFQLTLRRNETCREIYQRFPLYRNLVPISCRGFCNIDTQLDLVRLGCHRDILARMPSLRIRDECRAGGEVAYYNLTVTLISSTGRRLAYHKESFYTFSGCRVVHEFSGYSCAPRYVTINRFCPSGGSLELRILPRGPRIGVGPAAAPDAESDRVCAHGEAPAEPGPRRWRRRARHD</sequence>
<dbReference type="Proteomes" id="UP000011300">
    <property type="component" value="Segment"/>
</dbReference>
<evidence type="ECO:0000313" key="5">
    <source>
        <dbReference type="Proteomes" id="UP000011300"/>
    </source>
</evidence>
<dbReference type="KEGG" id="vg:4363458"/>
<organism evidence="4 5">
    <name type="scientific">Nile crocodilepox virus (isolate Crocodylus niloticus/Zimbabwe/Ume/2001)</name>
    <name type="common">CRV</name>
    <dbReference type="NCBI Taxonomy" id="1289473"/>
    <lineage>
        <taxon>Viruses</taxon>
        <taxon>Varidnaviria</taxon>
        <taxon>Bamfordvirae</taxon>
        <taxon>Nucleocytoviricota</taxon>
        <taxon>Pokkesviricetes</taxon>
        <taxon>Chitovirales</taxon>
        <taxon>Poxviridae</taxon>
        <taxon>Chordopoxvirinae</taxon>
        <taxon>Crocodylidpoxvirus</taxon>
        <taxon>Crocodylidpoxvirus nilecrocodilepox</taxon>
        <taxon>Nile crocodilepox virus</taxon>
    </lineage>
</organism>
<dbReference type="SUPFAM" id="SSF81383">
    <property type="entry name" value="F-box domain"/>
    <property type="match status" value="1"/>
</dbReference>
<dbReference type="Pfam" id="PF12937">
    <property type="entry name" value="F-box-like"/>
    <property type="match status" value="1"/>
</dbReference>
<feature type="compositionally biased region" description="Basic residues" evidence="2">
    <location>
        <begin position="216"/>
        <end position="225"/>
    </location>
</feature>
<organismHost>
    <name type="scientific">Crocodylus niloticus</name>
    <name type="common">Nile crocodile</name>
    <name type="synonym">African crocodile</name>
    <dbReference type="NCBI Taxonomy" id="8501"/>
</organismHost>
<organismHost>
    <name type="scientific">Crocodylus porosus</name>
    <name type="common">Saltwater crocodile</name>
    <name type="synonym">Estuarine crocodile</name>
    <dbReference type="NCBI Taxonomy" id="8502"/>
</organismHost>
<name>Q070N8_CPRVZ</name>
<dbReference type="InterPro" id="IPR036047">
    <property type="entry name" value="F-box-like_dom_sf"/>
</dbReference>
<protein>
    <submittedName>
        <fullName evidence="4">F-box domain protein</fullName>
    </submittedName>
</protein>
<evidence type="ECO:0000259" key="3">
    <source>
        <dbReference type="PROSITE" id="PS50181"/>
    </source>
</evidence>
<evidence type="ECO:0000256" key="1">
    <source>
        <dbReference type="ARBA" id="ARBA00023043"/>
    </source>
</evidence>
<feature type="region of interest" description="Disordered" evidence="2">
    <location>
        <begin position="192"/>
        <end position="225"/>
    </location>
</feature>
<evidence type="ECO:0000313" key="4">
    <source>
        <dbReference type="EMBL" id="ABJ08904.1"/>
    </source>
</evidence>
<dbReference type="InterPro" id="IPR001810">
    <property type="entry name" value="F-box_dom"/>
</dbReference>
<evidence type="ECO:0000256" key="2">
    <source>
        <dbReference type="SAM" id="MobiDB-lite"/>
    </source>
</evidence>
<accession>Q070N8</accession>
<dbReference type="GeneID" id="4363458"/>
<dbReference type="SMART" id="SM00256">
    <property type="entry name" value="FBOX"/>
    <property type="match status" value="1"/>
</dbReference>
<dbReference type="EMBL" id="DQ356948">
    <property type="protein sequence ID" value="ABJ08904.1"/>
    <property type="molecule type" value="Genomic_DNA"/>
</dbReference>
<keyword evidence="1" id="KW-0040">ANK repeat</keyword>